<evidence type="ECO:0000313" key="10">
    <source>
        <dbReference type="Proteomes" id="UP001152872"/>
    </source>
</evidence>
<evidence type="ECO:0000256" key="1">
    <source>
        <dbReference type="ARBA" id="ARBA00004651"/>
    </source>
</evidence>
<proteinExistence type="inferred from homology"/>
<dbReference type="PANTHER" id="PTHR43163">
    <property type="entry name" value="DIPEPTIDE TRANSPORT SYSTEM PERMEASE PROTEIN DPPB-RELATED"/>
    <property type="match status" value="1"/>
</dbReference>
<dbReference type="CDD" id="cd06261">
    <property type="entry name" value="TM_PBP2"/>
    <property type="match status" value="1"/>
</dbReference>
<accession>A0A9X4RHR1</accession>
<name>A0A9X4RHR1_9CYAN</name>
<sequence>MSSRLKALLYYITARLLLAPIMLWAIASIVFLLMRATPGDPIDAILGPRAPESVKVALREQVGLTGSLFSQYWEYMKDLLHFNLGKSISTREQTVWQIIKNFFPATAELAIYALLIALAIGLTVGIVAALRPNTKWDVGGRLFGIITYSLPLFWVGMILQLIFSVQLGWLPIGTRFPASAEPPTYPINIFRIFERDITIDLGIYTINALLKGDWNSFWTSIQYLILPATSLGIVISGIFERIVRVNLRQTLQSDYVEAAKARGINPSAILFNHALKNAMIPVITILGLTLASMLGGAVLTEVTFSWPGLANRLFEAISGRDYPVVQGIIVFFAIIVTIASILVDIINAWIDPRIRY</sequence>
<dbReference type="PANTHER" id="PTHR43163:SF6">
    <property type="entry name" value="DIPEPTIDE TRANSPORT SYSTEM PERMEASE PROTEIN DPPB-RELATED"/>
    <property type="match status" value="1"/>
</dbReference>
<feature type="transmembrane region" description="Helical" evidence="7">
    <location>
        <begin position="324"/>
        <end position="350"/>
    </location>
</feature>
<dbReference type="InterPro" id="IPR035906">
    <property type="entry name" value="MetI-like_sf"/>
</dbReference>
<protein>
    <submittedName>
        <fullName evidence="9">ABC transporter permease</fullName>
    </submittedName>
</protein>
<reference evidence="9" key="1">
    <citation type="submission" date="2019-05" db="EMBL/GenBank/DDBJ databases">
        <title>Whole genome sequencing of Pseudanabaena catenata USMAC16.</title>
        <authorList>
            <person name="Khan Z."/>
            <person name="Omar W.M."/>
            <person name="Convey P."/>
            <person name="Merican F."/>
            <person name="Najimudin N."/>
        </authorList>
    </citation>
    <scope>NUCLEOTIDE SEQUENCE</scope>
    <source>
        <strain evidence="9">USMAC16</strain>
    </source>
</reference>
<dbReference type="RefSeq" id="WP_009626577.1">
    <property type="nucleotide sequence ID" value="NZ_VBTY01000050.1"/>
</dbReference>
<evidence type="ECO:0000259" key="8">
    <source>
        <dbReference type="PROSITE" id="PS50928"/>
    </source>
</evidence>
<comment type="similarity">
    <text evidence="7">Belongs to the binding-protein-dependent transport system permease family.</text>
</comment>
<keyword evidence="3" id="KW-1003">Cell membrane</keyword>
<comment type="caution">
    <text evidence="9">The sequence shown here is derived from an EMBL/GenBank/DDBJ whole genome shotgun (WGS) entry which is preliminary data.</text>
</comment>
<feature type="transmembrane region" description="Helical" evidence="7">
    <location>
        <begin position="12"/>
        <end position="34"/>
    </location>
</feature>
<evidence type="ECO:0000256" key="6">
    <source>
        <dbReference type="ARBA" id="ARBA00023136"/>
    </source>
</evidence>
<dbReference type="SUPFAM" id="SSF161098">
    <property type="entry name" value="MetI-like"/>
    <property type="match status" value="1"/>
</dbReference>
<evidence type="ECO:0000256" key="7">
    <source>
        <dbReference type="RuleBase" id="RU363032"/>
    </source>
</evidence>
<comment type="subcellular location">
    <subcellularLocation>
        <location evidence="1 7">Cell membrane</location>
        <topology evidence="1 7">Multi-pass membrane protein</topology>
    </subcellularLocation>
</comment>
<dbReference type="EMBL" id="VBTY01000050">
    <property type="protein sequence ID" value="MDG3494502.1"/>
    <property type="molecule type" value="Genomic_DNA"/>
</dbReference>
<dbReference type="InterPro" id="IPR045621">
    <property type="entry name" value="BPD_transp_1_N"/>
</dbReference>
<feature type="transmembrane region" description="Helical" evidence="7">
    <location>
        <begin position="220"/>
        <end position="239"/>
    </location>
</feature>
<gene>
    <name evidence="9" type="ORF">FEV09_08010</name>
</gene>
<feature type="domain" description="ABC transmembrane type-1" evidence="8">
    <location>
        <begin position="103"/>
        <end position="347"/>
    </location>
</feature>
<dbReference type="GO" id="GO:0055085">
    <property type="term" value="P:transmembrane transport"/>
    <property type="evidence" value="ECO:0007669"/>
    <property type="project" value="InterPro"/>
</dbReference>
<keyword evidence="2 7" id="KW-0813">Transport</keyword>
<evidence type="ECO:0000256" key="3">
    <source>
        <dbReference type="ARBA" id="ARBA00022475"/>
    </source>
</evidence>
<organism evidence="9 10">
    <name type="scientific">Pseudanabaena catenata USMAC16</name>
    <dbReference type="NCBI Taxonomy" id="1855837"/>
    <lineage>
        <taxon>Bacteria</taxon>
        <taxon>Bacillati</taxon>
        <taxon>Cyanobacteriota</taxon>
        <taxon>Cyanophyceae</taxon>
        <taxon>Pseudanabaenales</taxon>
        <taxon>Pseudanabaenaceae</taxon>
        <taxon>Pseudanabaena</taxon>
    </lineage>
</organism>
<dbReference type="GO" id="GO:0005886">
    <property type="term" value="C:plasma membrane"/>
    <property type="evidence" value="ECO:0007669"/>
    <property type="project" value="UniProtKB-SubCell"/>
</dbReference>
<evidence type="ECO:0000256" key="2">
    <source>
        <dbReference type="ARBA" id="ARBA00022448"/>
    </source>
</evidence>
<evidence type="ECO:0000256" key="4">
    <source>
        <dbReference type="ARBA" id="ARBA00022692"/>
    </source>
</evidence>
<dbReference type="PROSITE" id="PS50928">
    <property type="entry name" value="ABC_TM1"/>
    <property type="match status" value="1"/>
</dbReference>
<keyword evidence="6 7" id="KW-0472">Membrane</keyword>
<dbReference type="AlphaFoldDB" id="A0A9X4RHR1"/>
<evidence type="ECO:0000313" key="9">
    <source>
        <dbReference type="EMBL" id="MDG3494502.1"/>
    </source>
</evidence>
<keyword evidence="4 7" id="KW-0812">Transmembrane</keyword>
<feature type="transmembrane region" description="Helical" evidence="7">
    <location>
        <begin position="109"/>
        <end position="130"/>
    </location>
</feature>
<keyword evidence="10" id="KW-1185">Reference proteome</keyword>
<dbReference type="Proteomes" id="UP001152872">
    <property type="component" value="Unassembled WGS sequence"/>
</dbReference>
<evidence type="ECO:0000256" key="5">
    <source>
        <dbReference type="ARBA" id="ARBA00022989"/>
    </source>
</evidence>
<keyword evidence="5 7" id="KW-1133">Transmembrane helix</keyword>
<feature type="transmembrane region" description="Helical" evidence="7">
    <location>
        <begin position="142"/>
        <end position="163"/>
    </location>
</feature>
<dbReference type="InterPro" id="IPR000515">
    <property type="entry name" value="MetI-like"/>
</dbReference>
<dbReference type="Pfam" id="PF19300">
    <property type="entry name" value="BPD_transp_1_N"/>
    <property type="match status" value="1"/>
</dbReference>
<feature type="transmembrane region" description="Helical" evidence="7">
    <location>
        <begin position="278"/>
        <end position="304"/>
    </location>
</feature>
<dbReference type="Gene3D" id="1.10.3720.10">
    <property type="entry name" value="MetI-like"/>
    <property type="match status" value="1"/>
</dbReference>
<dbReference type="Pfam" id="PF00528">
    <property type="entry name" value="BPD_transp_1"/>
    <property type="match status" value="1"/>
</dbReference>